<accession>A0A0B2VV51</accession>
<feature type="compositionally biased region" description="Polar residues" evidence="1">
    <location>
        <begin position="118"/>
        <end position="150"/>
    </location>
</feature>
<keyword evidence="3" id="KW-0482">Metalloprotease</keyword>
<evidence type="ECO:0000313" key="4">
    <source>
        <dbReference type="Proteomes" id="UP000031036"/>
    </source>
</evidence>
<feature type="signal peptide" evidence="2">
    <location>
        <begin position="1"/>
        <end position="23"/>
    </location>
</feature>
<evidence type="ECO:0000256" key="2">
    <source>
        <dbReference type="SAM" id="SignalP"/>
    </source>
</evidence>
<feature type="compositionally biased region" description="Low complexity" evidence="1">
    <location>
        <begin position="220"/>
        <end position="230"/>
    </location>
</feature>
<reference evidence="3 4" key="1">
    <citation type="submission" date="2014-11" db="EMBL/GenBank/DDBJ databases">
        <title>Genetic blueprint of the zoonotic pathogen Toxocara canis.</title>
        <authorList>
            <person name="Zhu X.-Q."/>
            <person name="Korhonen P.K."/>
            <person name="Cai H."/>
            <person name="Young N.D."/>
            <person name="Nejsum P."/>
            <person name="von Samson-Himmelstjerna G."/>
            <person name="Boag P.R."/>
            <person name="Tan P."/>
            <person name="Li Q."/>
            <person name="Min J."/>
            <person name="Yang Y."/>
            <person name="Wang X."/>
            <person name="Fang X."/>
            <person name="Hall R.S."/>
            <person name="Hofmann A."/>
            <person name="Sternberg P.W."/>
            <person name="Jex A.R."/>
            <person name="Gasser R.B."/>
        </authorList>
    </citation>
    <scope>NUCLEOTIDE SEQUENCE [LARGE SCALE GENOMIC DNA]</scope>
    <source>
        <strain evidence="3">PN_DK_2014</strain>
    </source>
</reference>
<proteinExistence type="predicted"/>
<feature type="region of interest" description="Disordered" evidence="1">
    <location>
        <begin position="112"/>
        <end position="150"/>
    </location>
</feature>
<dbReference type="EMBL" id="JPKZ01000843">
    <property type="protein sequence ID" value="KHN85217.1"/>
    <property type="molecule type" value="Genomic_DNA"/>
</dbReference>
<gene>
    <name evidence="3" type="primary">zmpB</name>
    <name evidence="3" type="ORF">Tcan_04191</name>
</gene>
<keyword evidence="3" id="KW-0645">Protease</keyword>
<feature type="region of interest" description="Disordered" evidence="1">
    <location>
        <begin position="273"/>
        <end position="437"/>
    </location>
</feature>
<dbReference type="Proteomes" id="UP000031036">
    <property type="component" value="Unassembled WGS sequence"/>
</dbReference>
<evidence type="ECO:0000313" key="3">
    <source>
        <dbReference type="EMBL" id="KHN85217.1"/>
    </source>
</evidence>
<organism evidence="3 4">
    <name type="scientific">Toxocara canis</name>
    <name type="common">Canine roundworm</name>
    <dbReference type="NCBI Taxonomy" id="6265"/>
    <lineage>
        <taxon>Eukaryota</taxon>
        <taxon>Metazoa</taxon>
        <taxon>Ecdysozoa</taxon>
        <taxon>Nematoda</taxon>
        <taxon>Chromadorea</taxon>
        <taxon>Rhabditida</taxon>
        <taxon>Spirurina</taxon>
        <taxon>Ascaridomorpha</taxon>
        <taxon>Ascaridoidea</taxon>
        <taxon>Toxocaridae</taxon>
        <taxon>Toxocara</taxon>
    </lineage>
</organism>
<feature type="compositionally biased region" description="Polar residues" evidence="1">
    <location>
        <begin position="367"/>
        <end position="386"/>
    </location>
</feature>
<evidence type="ECO:0000256" key="1">
    <source>
        <dbReference type="SAM" id="MobiDB-lite"/>
    </source>
</evidence>
<keyword evidence="3" id="KW-0378">Hydrolase</keyword>
<feature type="compositionally biased region" description="Polar residues" evidence="1">
    <location>
        <begin position="427"/>
        <end position="437"/>
    </location>
</feature>
<dbReference type="GO" id="GO:0008237">
    <property type="term" value="F:metallopeptidase activity"/>
    <property type="evidence" value="ECO:0007669"/>
    <property type="project" value="UniProtKB-KW"/>
</dbReference>
<keyword evidence="2" id="KW-0732">Signal</keyword>
<dbReference type="AlphaFoldDB" id="A0A0B2VV51"/>
<protein>
    <submittedName>
        <fullName evidence="3">Zinc metalloprotease ZmpB</fullName>
    </submittedName>
</protein>
<dbReference type="GO" id="GO:0006508">
    <property type="term" value="P:proteolysis"/>
    <property type="evidence" value="ECO:0007669"/>
    <property type="project" value="UniProtKB-KW"/>
</dbReference>
<sequence length="462" mass="49123">MPSSMVILVVYLCAHITFTFGNARIHRTMRQADSILQCYSTSASAIVQCLEGQRCAIWFNSSTEPVSECMNPDGCSSATSYEMCLLDSLETGEVCCCDTTNCNMIEEYDANTEDSQDGNESATQKLLESSDVSQESTFSPLAASSITVPSGGSEMPVLADISDQSSTSSSLMETPVSDFSVLTTQSPQAAKSEPSARPQSSTEPVPVTEPNVLVAPQPTAEPLPSEELPFPFAEPSSVSEIVEELIPFLEQPSVIEQMPELLNISAIGPEFIPFSDPEPLEEPEAEPSNFTEPFTISEPEPAVALTPTDEPPLVTQPEPTPEISIPAETEPSEEPAAELEPALSSDTGPEPEQAFEPEPTGEPQPPVSNSSMEPLVESTSTASQAIQPDAVTSVVAEPPVEMSPTSPSSVEGEGSSTTEQQTEMSTPAQSPKQPENNSACHISVLIPLCLTFFTALLLNAPK</sequence>
<feature type="region of interest" description="Disordered" evidence="1">
    <location>
        <begin position="183"/>
        <end position="230"/>
    </location>
</feature>
<feature type="compositionally biased region" description="Low complexity" evidence="1">
    <location>
        <begin position="403"/>
        <end position="426"/>
    </location>
</feature>
<feature type="chain" id="PRO_5002077662" evidence="2">
    <location>
        <begin position="24"/>
        <end position="462"/>
    </location>
</feature>
<comment type="caution">
    <text evidence="3">The sequence shown here is derived from an EMBL/GenBank/DDBJ whole genome shotgun (WGS) entry which is preliminary data.</text>
</comment>
<name>A0A0B2VV51_TOXCA</name>
<keyword evidence="4" id="KW-1185">Reference proteome</keyword>